<comment type="caution">
    <text evidence="1">The sequence shown here is derived from an EMBL/GenBank/DDBJ whole genome shotgun (WGS) entry which is preliminary data.</text>
</comment>
<name>A0AAV7W0T3_PLEWA</name>
<keyword evidence="2" id="KW-1185">Reference proteome</keyword>
<reference evidence="1" key="1">
    <citation type="journal article" date="2022" name="bioRxiv">
        <title>Sequencing and chromosome-scale assembly of the giantPleurodeles waltlgenome.</title>
        <authorList>
            <person name="Brown T."/>
            <person name="Elewa A."/>
            <person name="Iarovenko S."/>
            <person name="Subramanian E."/>
            <person name="Araus A.J."/>
            <person name="Petzold A."/>
            <person name="Susuki M."/>
            <person name="Suzuki K.-i.T."/>
            <person name="Hayashi T."/>
            <person name="Toyoda A."/>
            <person name="Oliveira C."/>
            <person name="Osipova E."/>
            <person name="Leigh N.D."/>
            <person name="Simon A."/>
            <person name="Yun M.H."/>
        </authorList>
    </citation>
    <scope>NUCLEOTIDE SEQUENCE</scope>
    <source>
        <strain evidence="1">20211129_DDA</strain>
        <tissue evidence="1">Liver</tissue>
    </source>
</reference>
<proteinExistence type="predicted"/>
<sequence>MAAQPAVESRLGARFVYAICRGCIFHRLSLKEEKQHHVTGTFSIGRTCTVCMRLRCVYHGSPLLVLKYDRRVTADVSDRSSPHTGCAALIKPGPQLRKIRVSWL</sequence>
<gene>
    <name evidence="1" type="ORF">NDU88_002964</name>
</gene>
<organism evidence="1 2">
    <name type="scientific">Pleurodeles waltl</name>
    <name type="common">Iberian ribbed newt</name>
    <dbReference type="NCBI Taxonomy" id="8319"/>
    <lineage>
        <taxon>Eukaryota</taxon>
        <taxon>Metazoa</taxon>
        <taxon>Chordata</taxon>
        <taxon>Craniata</taxon>
        <taxon>Vertebrata</taxon>
        <taxon>Euteleostomi</taxon>
        <taxon>Amphibia</taxon>
        <taxon>Batrachia</taxon>
        <taxon>Caudata</taxon>
        <taxon>Salamandroidea</taxon>
        <taxon>Salamandridae</taxon>
        <taxon>Pleurodelinae</taxon>
        <taxon>Pleurodeles</taxon>
    </lineage>
</organism>
<dbReference type="Proteomes" id="UP001066276">
    <property type="component" value="Chromosome 1_2"/>
</dbReference>
<evidence type="ECO:0000313" key="1">
    <source>
        <dbReference type="EMBL" id="KAJ1207573.1"/>
    </source>
</evidence>
<dbReference type="AlphaFoldDB" id="A0AAV7W0T3"/>
<accession>A0AAV7W0T3</accession>
<protein>
    <submittedName>
        <fullName evidence="1">Uncharacterized protein</fullName>
    </submittedName>
</protein>
<dbReference type="EMBL" id="JANPWB010000002">
    <property type="protein sequence ID" value="KAJ1207573.1"/>
    <property type="molecule type" value="Genomic_DNA"/>
</dbReference>
<evidence type="ECO:0000313" key="2">
    <source>
        <dbReference type="Proteomes" id="UP001066276"/>
    </source>
</evidence>